<dbReference type="EMBL" id="JBEVYD010000003">
    <property type="protein sequence ID" value="KAL3234393.1"/>
    <property type="molecule type" value="Genomic_DNA"/>
</dbReference>
<comment type="caution">
    <text evidence="3">The sequence shown here is derived from an EMBL/GenBank/DDBJ whole genome shotgun (WGS) entry which is preliminary data.</text>
</comment>
<proteinExistence type="predicted"/>
<feature type="domain" description="Gag1-like clamp" evidence="1">
    <location>
        <begin position="170"/>
        <end position="251"/>
    </location>
</feature>
<dbReference type="InterPro" id="IPR053274">
    <property type="entry name" value="Fluconazole_resistance"/>
</dbReference>
<dbReference type="InterPro" id="IPR053969">
    <property type="entry name" value="Lock_Gag1-like"/>
</dbReference>
<dbReference type="InterPro" id="IPR025124">
    <property type="entry name" value="Gag1-like_clamp"/>
</dbReference>
<evidence type="ECO:0000259" key="2">
    <source>
        <dbReference type="Pfam" id="PF22991"/>
    </source>
</evidence>
<dbReference type="PANTHER" id="PTHR28065:SF1">
    <property type="entry name" value="DUF4050 DOMAIN-CONTAINING PROTEIN"/>
    <property type="match status" value="1"/>
</dbReference>
<dbReference type="Proteomes" id="UP001623330">
    <property type="component" value="Unassembled WGS sequence"/>
</dbReference>
<feature type="domain" description="Gag1-like lock" evidence="2">
    <location>
        <begin position="3"/>
        <end position="39"/>
    </location>
</feature>
<evidence type="ECO:0008006" key="5">
    <source>
        <dbReference type="Google" id="ProtNLM"/>
    </source>
</evidence>
<dbReference type="PANTHER" id="PTHR28065">
    <property type="entry name" value="FREQUENIN"/>
    <property type="match status" value="1"/>
</dbReference>
<name>A0ABR4NYV5_9SACH</name>
<evidence type="ECO:0000313" key="4">
    <source>
        <dbReference type="Proteomes" id="UP001623330"/>
    </source>
</evidence>
<gene>
    <name evidence="3" type="ORF">RNJ44_03155</name>
</gene>
<sequence>MGITTTLKKWKSALKKATHETLNSLDDVTANEEKVEALFDGKPTNVARVNRRRLKEEEEDALVEDVTNELKSSSVAPFDGVSAQQVGMQSYFKSKSMDRVSSGSRSITGPNDTSVLGMKLSEESEGGSAISNLGLAKTQSMNSSREEKMTYLNFDTLKECEKLRQKTNDPFMGGPELWKTRRKLWCEQTVSDCVVEASNEKRKEVFDNIPEAYYTRVYKKLVVDDKPLKEPINLSDALHVINAGWIDNKKWANASHGLP</sequence>
<protein>
    <recommendedName>
        <fullName evidence="5">DUF4050 domain-containing protein</fullName>
    </recommendedName>
</protein>
<accession>A0ABR4NYV5</accession>
<evidence type="ECO:0000259" key="1">
    <source>
        <dbReference type="Pfam" id="PF13259"/>
    </source>
</evidence>
<dbReference type="Pfam" id="PF13259">
    <property type="entry name" value="clamp_Gag1-like"/>
    <property type="match status" value="1"/>
</dbReference>
<dbReference type="Pfam" id="PF22991">
    <property type="entry name" value="Lock_Gag1-like"/>
    <property type="match status" value="1"/>
</dbReference>
<keyword evidence="4" id="KW-1185">Reference proteome</keyword>
<reference evidence="3 4" key="1">
    <citation type="submission" date="2024-05" db="EMBL/GenBank/DDBJ databases">
        <title>Long read based assembly of the Candida bracarensis genome reveals expanded adhesin content.</title>
        <authorList>
            <person name="Marcet-Houben M."/>
            <person name="Ksiezopolska E."/>
            <person name="Gabaldon T."/>
        </authorList>
    </citation>
    <scope>NUCLEOTIDE SEQUENCE [LARGE SCALE GENOMIC DNA]</scope>
    <source>
        <strain evidence="3 4">CBM6</strain>
    </source>
</reference>
<evidence type="ECO:0000313" key="3">
    <source>
        <dbReference type="EMBL" id="KAL3234393.1"/>
    </source>
</evidence>
<organism evidence="3 4">
    <name type="scientific">Nakaseomyces bracarensis</name>
    <dbReference type="NCBI Taxonomy" id="273131"/>
    <lineage>
        <taxon>Eukaryota</taxon>
        <taxon>Fungi</taxon>
        <taxon>Dikarya</taxon>
        <taxon>Ascomycota</taxon>
        <taxon>Saccharomycotina</taxon>
        <taxon>Saccharomycetes</taxon>
        <taxon>Saccharomycetales</taxon>
        <taxon>Saccharomycetaceae</taxon>
        <taxon>Nakaseomyces</taxon>
    </lineage>
</organism>